<accession>A0A5J4PQQ7</accession>
<gene>
    <name evidence="1" type="ORF">EZS27_037684</name>
</gene>
<dbReference type="Gene3D" id="3.30.70.20">
    <property type="match status" value="1"/>
</dbReference>
<organism evidence="1">
    <name type="scientific">termite gut metagenome</name>
    <dbReference type="NCBI Taxonomy" id="433724"/>
    <lineage>
        <taxon>unclassified sequences</taxon>
        <taxon>metagenomes</taxon>
        <taxon>organismal metagenomes</taxon>
    </lineage>
</organism>
<proteinExistence type="predicted"/>
<comment type="caution">
    <text evidence="1">The sequence shown here is derived from an EMBL/GenBank/DDBJ whole genome shotgun (WGS) entry which is preliminary data.</text>
</comment>
<feature type="non-terminal residue" evidence="1">
    <location>
        <position position="1"/>
    </location>
</feature>
<reference evidence="1" key="1">
    <citation type="submission" date="2019-03" db="EMBL/GenBank/DDBJ databases">
        <title>Single cell metagenomics reveals metabolic interactions within the superorganism composed of flagellate Streblomastix strix and complex community of Bacteroidetes bacteria on its surface.</title>
        <authorList>
            <person name="Treitli S.C."/>
            <person name="Kolisko M."/>
            <person name="Husnik F."/>
            <person name="Keeling P."/>
            <person name="Hampl V."/>
        </authorList>
    </citation>
    <scope>NUCLEOTIDE SEQUENCE</scope>
    <source>
        <strain evidence="1">STM</strain>
    </source>
</reference>
<protein>
    <recommendedName>
        <fullName evidence="2">NADPH-Fe(3+) oxidoreductase subunit beta</fullName>
    </recommendedName>
</protein>
<evidence type="ECO:0000313" key="1">
    <source>
        <dbReference type="EMBL" id="KAA6311130.1"/>
    </source>
</evidence>
<dbReference type="Pfam" id="PF13459">
    <property type="entry name" value="Fer4_15"/>
    <property type="match status" value="1"/>
</dbReference>
<dbReference type="AlphaFoldDB" id="A0A5J4PQQ7"/>
<sequence length="236" mass="26683">RESSVLIPYIHTEQLPATILELELAVIEKMGVKIIHLAEYPALNDYEGVVAVVHENPNPQWLVPQTKAKQPARLVLEGRKLAAQMDAVLSGEQIDKEQDSMTFNSTYPRFSSSEKKALDEQVAVQNNPSSCLYCDCDKKTICKLRLYASKYGIKSTRYAKNSAFEALKRQEINNNIRFEQAKCIRCGLCVYNSNNGFTFKNRGFIMEVVLPEENKNNINEALVELCPTGAIYKKVE</sequence>
<dbReference type="SUPFAM" id="SSF54862">
    <property type="entry name" value="4Fe-4S ferredoxins"/>
    <property type="match status" value="1"/>
</dbReference>
<name>A0A5J4PQQ7_9ZZZZ</name>
<evidence type="ECO:0008006" key="2">
    <source>
        <dbReference type="Google" id="ProtNLM"/>
    </source>
</evidence>
<dbReference type="EMBL" id="SNRY01007087">
    <property type="protein sequence ID" value="KAA6311130.1"/>
    <property type="molecule type" value="Genomic_DNA"/>
</dbReference>